<dbReference type="EMBL" id="JBBPBK010000008">
    <property type="protein sequence ID" value="KAK9279735.1"/>
    <property type="molecule type" value="Genomic_DNA"/>
</dbReference>
<proteinExistence type="predicted"/>
<sequence>MEVLNTPISNSSHIFSRVSPLLSPKFSIQIRNKKNPPRLYVPNSKFSLYSPFSTRFPFSKTKNLQISAQFGRSSNRRNSLRKKLIDDQQVRRNPLYLDPSRSFDVNEKETESNYRVGDDVVESGSVGESGPKSERLGDSALLNKLENWVDQYKKDVEFWGIGSGPIFTVYKGSDGNVERVVVNEDEILRRSGRQEFEDFTEVSLKISHAKHLASEMENGKYVIPKNSSVAKFVVSGEHSGFGNVIRGVTLQPHLFSKLSRVGIALLFGFFVFWAVKTLFSVKNHEVELTRLEKEMLRRKIKSRMEREKLEKGSVEVIPDSSESPMVFTERPKLDKQELMDRIVKVKASNYKLALQDSSSFQINKPMDFDDRIQEIREMARHAREIEGESSSLDDGDLDDGDGEKIQAANEELSNEMEVINQHGEGCTSSLSNPSNGYSGGSVGTNEIIESVSLGITKSDDTRYVKEVTFVENVDMQAPSTSSLEDLNDRESMSHYLKDGESILDLSDAKEMTQYADPSHSESFLLEKSSSKTNPRVIRSVKEAREYLSRKRDKQEPNQDHQVRIMQEGAVVLTPPTDSCLRSNKSQRLFKDDKVFEPSILGGTPTSTPARNDFEDSAVKNKGFLPTKIGDHEDAEDKYGGGDIRNPIASQDYEGNGSSRVTGVSADKGNWMEKNFHEFEPVVKKIGAGFRDNYMVSREKANQELSINSEMTQLGRNEDDSELEWMKDDALREIVFQVRENELAGRDPFYMMDAEDKVAFFKGLERKVEKENEKLLNVHEWLHSNIENLDYGTDGISLYDPVEKIIPRWKGPPVDRNPEFLDNFVEQRKAFVAGNAEIPYPVKKGKQEFLQKSEESSSHENIPTSSTAYELMKKSHGGASLKSKTVIEGSDSSVRAGKKSGKEYWQHTKKWSRGFLESYNAETDPEIKSIMKDMGKDLDRWITEKEVQEAADLMTKLPERNKKFIEKKLEKLKREMELFGPQAVVSKYSEYAEAKDEDYLWWLDLPFVLCIELYTNENGEQRIGFYSLEMAADLNLDPKQHHVIGFEDPGDCKNLCYIIQAHMDMLGNGLAFVVARPPKDAFREAKENGFSVTVIRKGELKLNVDQTLEEVEEQITEIGSKIYHDKIMRECSVDISSLMKGVFGASKPTKRKRSKRMLKKPHEQ</sequence>
<keyword evidence="3" id="KW-1185">Reference proteome</keyword>
<feature type="region of interest" description="Disordered" evidence="1">
    <location>
        <begin position="1144"/>
        <end position="1163"/>
    </location>
</feature>
<dbReference type="PANTHER" id="PTHR34962:SF1">
    <property type="entry name" value="EMBRYO DEFECTIVE 1703-RELATED"/>
    <property type="match status" value="1"/>
</dbReference>
<dbReference type="PANTHER" id="PTHR34962">
    <property type="entry name" value="EMBRYO DEFECTIVE 1703-RELATED"/>
    <property type="match status" value="1"/>
</dbReference>
<evidence type="ECO:0000313" key="3">
    <source>
        <dbReference type="Proteomes" id="UP001415857"/>
    </source>
</evidence>
<comment type="caution">
    <text evidence="2">The sequence shown here is derived from an EMBL/GenBank/DDBJ whole genome shotgun (WGS) entry which is preliminary data.</text>
</comment>
<organism evidence="2 3">
    <name type="scientific">Liquidambar formosana</name>
    <name type="common">Formosan gum</name>
    <dbReference type="NCBI Taxonomy" id="63359"/>
    <lineage>
        <taxon>Eukaryota</taxon>
        <taxon>Viridiplantae</taxon>
        <taxon>Streptophyta</taxon>
        <taxon>Embryophyta</taxon>
        <taxon>Tracheophyta</taxon>
        <taxon>Spermatophyta</taxon>
        <taxon>Magnoliopsida</taxon>
        <taxon>eudicotyledons</taxon>
        <taxon>Gunneridae</taxon>
        <taxon>Pentapetalae</taxon>
        <taxon>Saxifragales</taxon>
        <taxon>Altingiaceae</taxon>
        <taxon>Liquidambar</taxon>
    </lineage>
</organism>
<evidence type="ECO:0008006" key="4">
    <source>
        <dbReference type="Google" id="ProtNLM"/>
    </source>
</evidence>
<feature type="compositionally biased region" description="Basic residues" evidence="1">
    <location>
        <begin position="1147"/>
        <end position="1163"/>
    </location>
</feature>
<protein>
    <recommendedName>
        <fullName evidence="4">Embryo defective 1703</fullName>
    </recommendedName>
</protein>
<dbReference type="Proteomes" id="UP001415857">
    <property type="component" value="Unassembled WGS sequence"/>
</dbReference>
<reference evidence="2 3" key="1">
    <citation type="journal article" date="2024" name="Plant J.">
        <title>Genome sequences and population genomics reveal climatic adaptation and genomic divergence between two closely related sweetgum species.</title>
        <authorList>
            <person name="Xu W.Q."/>
            <person name="Ren C.Q."/>
            <person name="Zhang X.Y."/>
            <person name="Comes H.P."/>
            <person name="Liu X.H."/>
            <person name="Li Y.G."/>
            <person name="Kettle C.J."/>
            <person name="Jalonen R."/>
            <person name="Gaisberger H."/>
            <person name="Ma Y.Z."/>
            <person name="Qiu Y.X."/>
        </authorList>
    </citation>
    <scope>NUCLEOTIDE SEQUENCE [LARGE SCALE GENOMIC DNA]</scope>
    <source>
        <strain evidence="2">Hangzhou</strain>
    </source>
</reference>
<dbReference type="AlphaFoldDB" id="A0AAP0RL46"/>
<accession>A0AAP0RL46</accession>
<gene>
    <name evidence="2" type="ORF">L1049_013417</name>
</gene>
<name>A0AAP0RL46_LIQFO</name>
<evidence type="ECO:0000313" key="2">
    <source>
        <dbReference type="EMBL" id="KAK9279735.1"/>
    </source>
</evidence>
<evidence type="ECO:0000256" key="1">
    <source>
        <dbReference type="SAM" id="MobiDB-lite"/>
    </source>
</evidence>